<dbReference type="InterPro" id="IPR029026">
    <property type="entry name" value="tRNA_m1G_MTases_N"/>
</dbReference>
<gene>
    <name evidence="5" type="primary">trmJ</name>
    <name evidence="7" type="ORF">DU000_02090</name>
</gene>
<keyword evidence="4 5" id="KW-0949">S-adenosyl-L-methionine</keyword>
<dbReference type="OrthoDB" id="9806346at2"/>
<sequence length="265" mass="28737">MACLARIRLVLVETSHPGNVGAVARAAKNMGLSQVVLVQPRYADVCQQAEAIAFASGATDVLEKMRCLPSLAEALADCDYAVALSARPRDLSPALATPRAVAEQAIQHLQAQPQATVALVFGSERYGLSNEQVMQCQRYCMIPTDAAYSSLNLAQAVQILTYECRLAAQQLVPAEQATDAQARYASLAQMEQFYAHLEAALIAVRFLNPAHPKKLMPRLRRLFGRLQPELEEWQLLRGLCTAMLAQSNSTALTTAEANGESHSDG</sequence>
<dbReference type="GO" id="GO:0160206">
    <property type="term" value="F:tRNA (cytidine(32)/uridine(32)-2'-O)-methyltransferase activity"/>
    <property type="evidence" value="ECO:0007669"/>
    <property type="project" value="UniProtKB-EC"/>
</dbReference>
<dbReference type="InterPro" id="IPR029028">
    <property type="entry name" value="Alpha/beta_knot_MTases"/>
</dbReference>
<proteinExistence type="inferred from homology"/>
<evidence type="ECO:0000256" key="1">
    <source>
        <dbReference type="ARBA" id="ARBA00007228"/>
    </source>
</evidence>
<dbReference type="PIRSF" id="PIRSF004808">
    <property type="entry name" value="LasT"/>
    <property type="match status" value="1"/>
</dbReference>
<dbReference type="GO" id="GO:0002128">
    <property type="term" value="P:tRNA nucleoside ribose methylation"/>
    <property type="evidence" value="ECO:0007669"/>
    <property type="project" value="TreeGrafter"/>
</dbReference>
<comment type="caution">
    <text evidence="7">The sequence shown here is derived from an EMBL/GenBank/DDBJ whole genome shotgun (WGS) entry which is preliminary data.</text>
</comment>
<keyword evidence="2 5" id="KW-0489">Methyltransferase</keyword>
<dbReference type="Gene3D" id="3.40.1280.10">
    <property type="match status" value="1"/>
</dbReference>
<dbReference type="SUPFAM" id="SSF75217">
    <property type="entry name" value="alpha/beta knot"/>
    <property type="match status" value="1"/>
</dbReference>
<dbReference type="EC" id="2.1.1.200" evidence="5"/>
<evidence type="ECO:0000313" key="7">
    <source>
        <dbReference type="EMBL" id="RCS59917.1"/>
    </source>
</evidence>
<dbReference type="Proteomes" id="UP000252357">
    <property type="component" value="Unassembled WGS sequence"/>
</dbReference>
<comment type="similarity">
    <text evidence="1">Belongs to the class IV-like SAM-binding methyltransferase superfamily. RNA methyltransferase TrmH family.</text>
</comment>
<dbReference type="AlphaFoldDB" id="A0A368L8I1"/>
<dbReference type="Gene3D" id="1.10.8.590">
    <property type="match status" value="1"/>
</dbReference>
<keyword evidence="8" id="KW-1185">Reference proteome</keyword>
<organism evidence="7 8">
    <name type="scientific">Parvibium lacunae</name>
    <dbReference type="NCBI Taxonomy" id="1888893"/>
    <lineage>
        <taxon>Bacteria</taxon>
        <taxon>Pseudomonadati</taxon>
        <taxon>Pseudomonadota</taxon>
        <taxon>Betaproteobacteria</taxon>
        <taxon>Burkholderiales</taxon>
        <taxon>Alcaligenaceae</taxon>
        <taxon>Parvibium</taxon>
    </lineage>
</organism>
<dbReference type="PANTHER" id="PTHR42786">
    <property type="entry name" value="TRNA/RRNA METHYLTRANSFERASE"/>
    <property type="match status" value="1"/>
</dbReference>
<comment type="catalytic activity">
    <reaction evidence="5">
        <text>cytidine(32) in tRNA + S-adenosyl-L-methionine = 2'-O-methylcytidine(32) in tRNA + S-adenosyl-L-homocysteine + H(+)</text>
        <dbReference type="Rhea" id="RHEA:42932"/>
        <dbReference type="Rhea" id="RHEA-COMP:10288"/>
        <dbReference type="Rhea" id="RHEA-COMP:10289"/>
        <dbReference type="ChEBI" id="CHEBI:15378"/>
        <dbReference type="ChEBI" id="CHEBI:57856"/>
        <dbReference type="ChEBI" id="CHEBI:59789"/>
        <dbReference type="ChEBI" id="CHEBI:74495"/>
        <dbReference type="ChEBI" id="CHEBI:82748"/>
        <dbReference type="EC" id="2.1.1.200"/>
    </reaction>
</comment>
<keyword evidence="3 7" id="KW-0808">Transferase</keyword>
<reference evidence="7 8" key="1">
    <citation type="journal article" date="2018" name="Int. J. Syst. Evol. Microbiol.">
        <title>Parvibium lacunae gen. nov., sp. nov., a new member of the family Alcaligenaceae isolated from a freshwater pond.</title>
        <authorList>
            <person name="Chen W.M."/>
            <person name="Xie P.B."/>
            <person name="Hsu M.Y."/>
            <person name="Sheu S.Y."/>
        </authorList>
    </citation>
    <scope>NUCLEOTIDE SEQUENCE [LARGE SCALE GENOMIC DNA]</scope>
    <source>
        <strain evidence="7 8">KMB9</strain>
    </source>
</reference>
<dbReference type="PANTHER" id="PTHR42786:SF2">
    <property type="entry name" value="TRNA (CYTIDINE_URIDINE-2'-O-)-METHYLTRANSFERASE TRMJ"/>
    <property type="match status" value="1"/>
</dbReference>
<dbReference type="InterPro" id="IPR004384">
    <property type="entry name" value="RNA_MeTrfase_TrmJ/LasT"/>
</dbReference>
<protein>
    <recommendedName>
        <fullName evidence="5">tRNA (cytidine/uridine-2'-O-)-methyltransferase TrmJ</fullName>
        <ecNumber evidence="5">2.1.1.200</ecNumber>
    </recommendedName>
    <alternativeName>
        <fullName evidence="5">tRNA (cytidine(32)/uridine(32)-2'-O)-methyltransferase</fullName>
    </alternativeName>
    <alternativeName>
        <fullName evidence="5">tRNA Cm32/Um32 methyltransferase</fullName>
    </alternativeName>
</protein>
<feature type="domain" description="tRNA/rRNA methyltransferase SpoU type" evidence="6">
    <location>
        <begin position="7"/>
        <end position="162"/>
    </location>
</feature>
<comment type="subunit">
    <text evidence="5">Homodimer.</text>
</comment>
<comment type="subcellular location">
    <subcellularLocation>
        <location evidence="5">Cytoplasm</location>
    </subcellularLocation>
</comment>
<accession>A0A368L8I1</accession>
<evidence type="ECO:0000256" key="3">
    <source>
        <dbReference type="ARBA" id="ARBA00022679"/>
    </source>
</evidence>
<evidence type="ECO:0000313" key="8">
    <source>
        <dbReference type="Proteomes" id="UP000252357"/>
    </source>
</evidence>
<comment type="function">
    <text evidence="5">Catalyzes the formation of 2'O-methylated cytidine (Cm32) or 2'O-methylated uridine (Um32) at position 32 in tRNA.</text>
</comment>
<dbReference type="EMBL" id="QPGB01000001">
    <property type="protein sequence ID" value="RCS59917.1"/>
    <property type="molecule type" value="Genomic_DNA"/>
</dbReference>
<dbReference type="NCBIfam" id="TIGR00050">
    <property type="entry name" value="rRNA_methyl_1"/>
    <property type="match status" value="1"/>
</dbReference>
<dbReference type="CDD" id="cd18093">
    <property type="entry name" value="SpoU-like_TrmJ"/>
    <property type="match status" value="1"/>
</dbReference>
<comment type="catalytic activity">
    <reaction evidence="5">
        <text>uridine(32) in tRNA + S-adenosyl-L-methionine = 2'-O-methyluridine(32) in tRNA + S-adenosyl-L-homocysteine + H(+)</text>
        <dbReference type="Rhea" id="RHEA:42936"/>
        <dbReference type="Rhea" id="RHEA-COMP:10107"/>
        <dbReference type="Rhea" id="RHEA-COMP:10290"/>
        <dbReference type="ChEBI" id="CHEBI:15378"/>
        <dbReference type="ChEBI" id="CHEBI:57856"/>
        <dbReference type="ChEBI" id="CHEBI:59789"/>
        <dbReference type="ChEBI" id="CHEBI:65315"/>
        <dbReference type="ChEBI" id="CHEBI:74478"/>
        <dbReference type="EC" id="2.1.1.200"/>
    </reaction>
</comment>
<evidence type="ECO:0000256" key="5">
    <source>
        <dbReference type="RuleBase" id="RU362024"/>
    </source>
</evidence>
<keyword evidence="5" id="KW-0963">Cytoplasm</keyword>
<dbReference type="InterPro" id="IPR001537">
    <property type="entry name" value="SpoU_MeTrfase"/>
</dbReference>
<dbReference type="GO" id="GO:0003723">
    <property type="term" value="F:RNA binding"/>
    <property type="evidence" value="ECO:0007669"/>
    <property type="project" value="InterPro"/>
</dbReference>
<evidence type="ECO:0000256" key="2">
    <source>
        <dbReference type="ARBA" id="ARBA00022603"/>
    </source>
</evidence>
<dbReference type="GO" id="GO:0005829">
    <property type="term" value="C:cytosol"/>
    <property type="evidence" value="ECO:0007669"/>
    <property type="project" value="TreeGrafter"/>
</dbReference>
<dbReference type="GO" id="GO:0106339">
    <property type="term" value="F:tRNA (cytidine(32)-2'-O)-methyltransferase activity"/>
    <property type="evidence" value="ECO:0007669"/>
    <property type="project" value="RHEA"/>
</dbReference>
<name>A0A368L8I1_9BURK</name>
<evidence type="ECO:0000256" key="4">
    <source>
        <dbReference type="ARBA" id="ARBA00022691"/>
    </source>
</evidence>
<evidence type="ECO:0000259" key="6">
    <source>
        <dbReference type="Pfam" id="PF00588"/>
    </source>
</evidence>
<keyword evidence="5" id="KW-0819">tRNA processing</keyword>
<dbReference type="Pfam" id="PF00588">
    <property type="entry name" value="SpoU_methylase"/>
    <property type="match status" value="1"/>
</dbReference>